<proteinExistence type="predicted"/>
<sequence>MSNLNVLTTKTPMENKIIFGVRWPGGRISTSWPDNRGSKRDSTEALSCILGLVRFKYNRESNVLTLVYVEGRRVVCGLRIRPFHITKVQNYEVSAKIVTVLFQKSERQS</sequence>
<gene>
    <name evidence="1" type="ORF">AVEN_268245_1</name>
</gene>
<reference evidence="1 2" key="1">
    <citation type="journal article" date="2019" name="Sci. Rep.">
        <title>Orb-weaving spider Araneus ventricosus genome elucidates the spidroin gene catalogue.</title>
        <authorList>
            <person name="Kono N."/>
            <person name="Nakamura H."/>
            <person name="Ohtoshi R."/>
            <person name="Moran D.A.P."/>
            <person name="Shinohara A."/>
            <person name="Yoshida Y."/>
            <person name="Fujiwara M."/>
            <person name="Mori M."/>
            <person name="Tomita M."/>
            <person name="Arakawa K."/>
        </authorList>
    </citation>
    <scope>NUCLEOTIDE SEQUENCE [LARGE SCALE GENOMIC DNA]</scope>
</reference>
<keyword evidence="2" id="KW-1185">Reference proteome</keyword>
<protein>
    <submittedName>
        <fullName evidence="1">Uncharacterized protein</fullName>
    </submittedName>
</protein>
<organism evidence="1 2">
    <name type="scientific">Araneus ventricosus</name>
    <name type="common">Orbweaver spider</name>
    <name type="synonym">Epeira ventricosa</name>
    <dbReference type="NCBI Taxonomy" id="182803"/>
    <lineage>
        <taxon>Eukaryota</taxon>
        <taxon>Metazoa</taxon>
        <taxon>Ecdysozoa</taxon>
        <taxon>Arthropoda</taxon>
        <taxon>Chelicerata</taxon>
        <taxon>Arachnida</taxon>
        <taxon>Araneae</taxon>
        <taxon>Araneomorphae</taxon>
        <taxon>Entelegynae</taxon>
        <taxon>Araneoidea</taxon>
        <taxon>Araneidae</taxon>
        <taxon>Araneus</taxon>
    </lineage>
</organism>
<comment type="caution">
    <text evidence="1">The sequence shown here is derived from an EMBL/GenBank/DDBJ whole genome shotgun (WGS) entry which is preliminary data.</text>
</comment>
<dbReference type="EMBL" id="BGPR01000137">
    <property type="protein sequence ID" value="GBL98150.1"/>
    <property type="molecule type" value="Genomic_DNA"/>
</dbReference>
<name>A0A4Y2C0Z7_ARAVE</name>
<dbReference type="AlphaFoldDB" id="A0A4Y2C0Z7"/>
<evidence type="ECO:0000313" key="2">
    <source>
        <dbReference type="Proteomes" id="UP000499080"/>
    </source>
</evidence>
<accession>A0A4Y2C0Z7</accession>
<evidence type="ECO:0000313" key="1">
    <source>
        <dbReference type="EMBL" id="GBL98150.1"/>
    </source>
</evidence>
<dbReference type="Proteomes" id="UP000499080">
    <property type="component" value="Unassembled WGS sequence"/>
</dbReference>